<feature type="region of interest" description="Disordered" evidence="1">
    <location>
        <begin position="94"/>
        <end position="121"/>
    </location>
</feature>
<dbReference type="GeneID" id="92083045"/>
<evidence type="ECO:0000256" key="1">
    <source>
        <dbReference type="SAM" id="MobiDB-lite"/>
    </source>
</evidence>
<comment type="caution">
    <text evidence="2">The sequence shown here is derived from an EMBL/GenBank/DDBJ whole genome shotgun (WGS) entry which is preliminary data.</text>
</comment>
<dbReference type="Proteomes" id="UP001391051">
    <property type="component" value="Unassembled WGS sequence"/>
</dbReference>
<protein>
    <submittedName>
        <fullName evidence="2">Uncharacterized protein</fullName>
    </submittedName>
</protein>
<keyword evidence="3" id="KW-1185">Reference proteome</keyword>
<sequence>MLNGTKIVEHITSGDEPFSWRGAGCCNSILCALYRLAMMRTVAMSLVFHKLGTKPHSLGEDLPMMAITTLSGLLCEESWHSFLVIVRTRLRPLPGSAPEDPAGPAKTTSIRPRRDHHRCQASEPGRWLPTARLRAVSQRLRRARARDLDAAGLDLADAGQGACRFPLRCNGACQTLDCNRCSGAMGLGIIAAMHIILIGVVEEKERQGAEAAAAE</sequence>
<evidence type="ECO:0000313" key="2">
    <source>
        <dbReference type="EMBL" id="KAK7941374.1"/>
    </source>
</evidence>
<dbReference type="EMBL" id="JAQQWE010000009">
    <property type="protein sequence ID" value="KAK7941374.1"/>
    <property type="molecule type" value="Genomic_DNA"/>
</dbReference>
<gene>
    <name evidence="2" type="ORF">PG986_013761</name>
</gene>
<reference evidence="2 3" key="1">
    <citation type="submission" date="2023-01" db="EMBL/GenBank/DDBJ databases">
        <title>Analysis of 21 Apiospora genomes using comparative genomics revels a genus with tremendous synthesis potential of carbohydrate active enzymes and secondary metabolites.</title>
        <authorList>
            <person name="Sorensen T."/>
        </authorList>
    </citation>
    <scope>NUCLEOTIDE SEQUENCE [LARGE SCALE GENOMIC DNA]</scope>
    <source>
        <strain evidence="2 3">CBS 24483</strain>
    </source>
</reference>
<evidence type="ECO:0000313" key="3">
    <source>
        <dbReference type="Proteomes" id="UP001391051"/>
    </source>
</evidence>
<organism evidence="2 3">
    <name type="scientific">Apiospora aurea</name>
    <dbReference type="NCBI Taxonomy" id="335848"/>
    <lineage>
        <taxon>Eukaryota</taxon>
        <taxon>Fungi</taxon>
        <taxon>Dikarya</taxon>
        <taxon>Ascomycota</taxon>
        <taxon>Pezizomycotina</taxon>
        <taxon>Sordariomycetes</taxon>
        <taxon>Xylariomycetidae</taxon>
        <taxon>Amphisphaeriales</taxon>
        <taxon>Apiosporaceae</taxon>
        <taxon>Apiospora</taxon>
    </lineage>
</organism>
<proteinExistence type="predicted"/>
<dbReference type="RefSeq" id="XP_066694126.1">
    <property type="nucleotide sequence ID" value="XM_066849983.1"/>
</dbReference>
<accession>A0ABR1PWT9</accession>
<name>A0ABR1PWT9_9PEZI</name>